<name>A0A059FU03_9PROT</name>
<sequence length="153" mass="16457">MTHRIFAPIKFFALSAALRLVAGRSKTLEAAAPKPRIREYEPETVSDEWMFEGRSTPISAEVFAFSREMSRVSGALGGLRALLGQISAQAPVLDLMPNGVPFGPMIGDPMLFDGEPMAASYGPVPAEDMDLFGDAPAFMPGVRRADEAISRVA</sequence>
<dbReference type="STRING" id="1280950.HJO_01145"/>
<comment type="caution">
    <text evidence="1">The sequence shown here is derived from an EMBL/GenBank/DDBJ whole genome shotgun (WGS) entry which is preliminary data.</text>
</comment>
<accession>A0A059FU03</accession>
<evidence type="ECO:0000313" key="1">
    <source>
        <dbReference type="EMBL" id="KCZ93938.1"/>
    </source>
</evidence>
<protein>
    <submittedName>
        <fullName evidence="1">Uncharacterized protein</fullName>
    </submittedName>
</protein>
<proteinExistence type="predicted"/>
<dbReference type="AlphaFoldDB" id="A0A059FU03"/>
<organism evidence="1 2">
    <name type="scientific">Hyphomonas johnsonii MHS-2</name>
    <dbReference type="NCBI Taxonomy" id="1280950"/>
    <lineage>
        <taxon>Bacteria</taxon>
        <taxon>Pseudomonadati</taxon>
        <taxon>Pseudomonadota</taxon>
        <taxon>Alphaproteobacteria</taxon>
        <taxon>Hyphomonadales</taxon>
        <taxon>Hyphomonadaceae</taxon>
        <taxon>Hyphomonas</taxon>
    </lineage>
</organism>
<dbReference type="Proteomes" id="UP000025171">
    <property type="component" value="Unassembled WGS sequence"/>
</dbReference>
<dbReference type="RefSeq" id="WP_035612701.1">
    <property type="nucleotide sequence ID" value="NZ_ARYK01000001.1"/>
</dbReference>
<gene>
    <name evidence="1" type="ORF">HJO_01145</name>
</gene>
<evidence type="ECO:0000313" key="2">
    <source>
        <dbReference type="Proteomes" id="UP000025171"/>
    </source>
</evidence>
<reference evidence="1 2" key="1">
    <citation type="journal article" date="2014" name="Antonie Van Leeuwenhoek">
        <title>Hyphomonas beringensis sp. nov. and Hyphomonas chukchiensis sp. nov., isolated from surface seawater of the Bering Sea and Chukchi Sea.</title>
        <authorList>
            <person name="Li C."/>
            <person name="Lai Q."/>
            <person name="Li G."/>
            <person name="Dong C."/>
            <person name="Wang J."/>
            <person name="Liao Y."/>
            <person name="Shao Z."/>
        </authorList>
    </citation>
    <scope>NUCLEOTIDE SEQUENCE [LARGE SCALE GENOMIC DNA]</scope>
    <source>
        <strain evidence="1 2">MHS-2</strain>
    </source>
</reference>
<keyword evidence="2" id="KW-1185">Reference proteome</keyword>
<dbReference type="OrthoDB" id="7618701at2"/>
<dbReference type="EMBL" id="ARYK01000001">
    <property type="protein sequence ID" value="KCZ93938.1"/>
    <property type="molecule type" value="Genomic_DNA"/>
</dbReference>
<dbReference type="PATRIC" id="fig|1280950.3.peg.234"/>